<keyword evidence="4" id="KW-0479">Metal-binding</keyword>
<reference evidence="7" key="1">
    <citation type="submission" date="2021-02" db="EMBL/GenBank/DDBJ databases">
        <authorList>
            <person name="Dougan E. K."/>
            <person name="Rhodes N."/>
            <person name="Thang M."/>
            <person name="Chan C."/>
        </authorList>
    </citation>
    <scope>NUCLEOTIDE SEQUENCE</scope>
</reference>
<sequence length="203" mass="21309">MAPALTAGFTSVGMDVVLLGPLPTPAVGMLTRSLRADLGVMISASHNPFEDNGLKLFGPDGFKLSDEVELAIEARMNNGLDDERAEPQLLGRARRLDDALGRYIEFVKASFPRGLRLDGLKVVVDCANGAAYRVAPTVLYELGAEVVALGDEPNGFNINAACGATAPEAMCRAVVEQVAALGIALDGDADRAILADETGRVID</sequence>
<evidence type="ECO:0000256" key="2">
    <source>
        <dbReference type="ARBA" id="ARBA00010231"/>
    </source>
</evidence>
<dbReference type="InterPro" id="IPR005844">
    <property type="entry name" value="A-D-PHexomutase_a/b/a-I"/>
</dbReference>
<protein>
    <submittedName>
        <fullName evidence="7">GlmM protein</fullName>
    </submittedName>
</protein>
<dbReference type="InterPro" id="IPR005841">
    <property type="entry name" value="Alpha-D-phosphohexomutase_SF"/>
</dbReference>
<evidence type="ECO:0000259" key="5">
    <source>
        <dbReference type="Pfam" id="PF02878"/>
    </source>
</evidence>
<gene>
    <name evidence="7" type="primary">glmM</name>
    <name evidence="7" type="ORF">SNEC2469_LOCUS27620</name>
</gene>
<accession>A0A813AE00</accession>
<evidence type="ECO:0000256" key="1">
    <source>
        <dbReference type="ARBA" id="ARBA00001946"/>
    </source>
</evidence>
<dbReference type="InterPro" id="IPR050060">
    <property type="entry name" value="Phosphoglucosamine_mutase"/>
</dbReference>
<dbReference type="Gene3D" id="3.40.120.10">
    <property type="entry name" value="Alpha-D-Glucose-1,6-Bisphosphate, subunit A, domain 3"/>
    <property type="match status" value="2"/>
</dbReference>
<dbReference type="Proteomes" id="UP000601435">
    <property type="component" value="Unassembled WGS sequence"/>
</dbReference>
<keyword evidence="4" id="KW-0460">Magnesium</keyword>
<evidence type="ECO:0000256" key="3">
    <source>
        <dbReference type="ARBA" id="ARBA00022553"/>
    </source>
</evidence>
<keyword evidence="3" id="KW-0597">Phosphoprotein</keyword>
<feature type="domain" description="Alpha-D-phosphohexomutase alpha/beta/alpha" evidence="5">
    <location>
        <begin position="2"/>
        <end position="79"/>
    </location>
</feature>
<organism evidence="7 8">
    <name type="scientific">Symbiodinium necroappetens</name>
    <dbReference type="NCBI Taxonomy" id="1628268"/>
    <lineage>
        <taxon>Eukaryota</taxon>
        <taxon>Sar</taxon>
        <taxon>Alveolata</taxon>
        <taxon>Dinophyceae</taxon>
        <taxon>Suessiales</taxon>
        <taxon>Symbiodiniaceae</taxon>
        <taxon>Symbiodinium</taxon>
    </lineage>
</organism>
<dbReference type="Pfam" id="PF02879">
    <property type="entry name" value="PGM_PMM_II"/>
    <property type="match status" value="1"/>
</dbReference>
<dbReference type="GO" id="GO:0006048">
    <property type="term" value="P:UDP-N-acetylglucosamine biosynthetic process"/>
    <property type="evidence" value="ECO:0007669"/>
    <property type="project" value="TreeGrafter"/>
</dbReference>
<feature type="non-terminal residue" evidence="7">
    <location>
        <position position="203"/>
    </location>
</feature>
<comment type="cofactor">
    <cofactor evidence="1">
        <name>Mg(2+)</name>
        <dbReference type="ChEBI" id="CHEBI:18420"/>
    </cofactor>
</comment>
<evidence type="ECO:0000313" key="7">
    <source>
        <dbReference type="EMBL" id="CAE7864940.1"/>
    </source>
</evidence>
<evidence type="ECO:0000256" key="4">
    <source>
        <dbReference type="RuleBase" id="RU004326"/>
    </source>
</evidence>
<proteinExistence type="inferred from homology"/>
<name>A0A813AE00_9DINO</name>
<dbReference type="InterPro" id="IPR016066">
    <property type="entry name" value="A-D-PHexomutase_CS"/>
</dbReference>
<dbReference type="SUPFAM" id="SSF53738">
    <property type="entry name" value="Phosphoglucomutase, first 3 domains"/>
    <property type="match status" value="2"/>
</dbReference>
<dbReference type="InterPro" id="IPR016055">
    <property type="entry name" value="A-D-PHexomutase_a/b/a-I/II/III"/>
</dbReference>
<dbReference type="EMBL" id="CAJNJA010058495">
    <property type="protein sequence ID" value="CAE7864940.1"/>
    <property type="molecule type" value="Genomic_DNA"/>
</dbReference>
<comment type="caution">
    <text evidence="7">The sequence shown here is derived from an EMBL/GenBank/DDBJ whole genome shotgun (WGS) entry which is preliminary data.</text>
</comment>
<dbReference type="GO" id="GO:0005975">
    <property type="term" value="P:carbohydrate metabolic process"/>
    <property type="evidence" value="ECO:0007669"/>
    <property type="project" value="InterPro"/>
</dbReference>
<dbReference type="PANTHER" id="PTHR42946">
    <property type="entry name" value="PHOSPHOHEXOSE MUTASE"/>
    <property type="match status" value="1"/>
</dbReference>
<keyword evidence="8" id="KW-1185">Reference proteome</keyword>
<dbReference type="GO" id="GO:0004615">
    <property type="term" value="F:phosphomannomutase activity"/>
    <property type="evidence" value="ECO:0007669"/>
    <property type="project" value="TreeGrafter"/>
</dbReference>
<dbReference type="OrthoDB" id="1928at2759"/>
<dbReference type="Pfam" id="PF02878">
    <property type="entry name" value="PGM_PMM_I"/>
    <property type="match status" value="1"/>
</dbReference>
<evidence type="ECO:0000259" key="6">
    <source>
        <dbReference type="Pfam" id="PF02879"/>
    </source>
</evidence>
<comment type="similarity">
    <text evidence="2 4">Belongs to the phosphohexose mutase family.</text>
</comment>
<dbReference type="PANTHER" id="PTHR42946:SF1">
    <property type="entry name" value="PHOSPHOGLUCOMUTASE (ALPHA-D-GLUCOSE-1,6-BISPHOSPHATE-DEPENDENT)"/>
    <property type="match status" value="1"/>
</dbReference>
<dbReference type="GO" id="GO:0008966">
    <property type="term" value="F:phosphoglucosamine mutase activity"/>
    <property type="evidence" value="ECO:0007669"/>
    <property type="project" value="TreeGrafter"/>
</dbReference>
<dbReference type="GO" id="GO:0000287">
    <property type="term" value="F:magnesium ion binding"/>
    <property type="evidence" value="ECO:0007669"/>
    <property type="project" value="InterPro"/>
</dbReference>
<feature type="domain" description="Alpha-D-phosphohexomutase alpha/beta/alpha" evidence="6">
    <location>
        <begin position="102"/>
        <end position="199"/>
    </location>
</feature>
<dbReference type="AlphaFoldDB" id="A0A813AE00"/>
<dbReference type="FunFam" id="3.40.120.10:FF:000003">
    <property type="entry name" value="Phosphoglucosamine mutase"/>
    <property type="match status" value="1"/>
</dbReference>
<dbReference type="GO" id="GO:0005829">
    <property type="term" value="C:cytosol"/>
    <property type="evidence" value="ECO:0007669"/>
    <property type="project" value="TreeGrafter"/>
</dbReference>
<dbReference type="PROSITE" id="PS00710">
    <property type="entry name" value="PGM_PMM"/>
    <property type="match status" value="1"/>
</dbReference>
<dbReference type="PRINTS" id="PR00509">
    <property type="entry name" value="PGMPMM"/>
</dbReference>
<evidence type="ECO:0000313" key="8">
    <source>
        <dbReference type="Proteomes" id="UP000601435"/>
    </source>
</evidence>
<dbReference type="InterPro" id="IPR005845">
    <property type="entry name" value="A-D-PHexomutase_a/b/a-II"/>
</dbReference>